<dbReference type="AlphaFoldDB" id="A0A166N7I3"/>
<sequence length="364" mass="40781">MAGVIENPPFRLWPDLTNAANIRDPYGQFVILSIDPAASVADLDDEQARQEAALLPRTRFLALVFSVGDIPRQNAERLYLLNLEFYLIGRGLPDEYPEETVPVFPATDHPTNRASLVLIPPLPWSDLYIHTRRNFCALVSRIHPGAVACPTLASETMRRDLMRYTWHDLQHRPLPSLRPRVVHVPEAEDDSDVSSSQSLDSGASEDDSIQKSYRIITTKAALVEKHVEIWMDLASCSDPDSLGTPLEFFSILDQLRGVWERWESRALAALQDNRSETSAWAWDVAIATRENKDQCAVETEALPGVAQVVPTVPDQRNEPTTSPPSTTEPTHRRKSGKLFLGEAVKRLSRTLASRVRRMMSKNGA</sequence>
<feature type="compositionally biased region" description="Low complexity" evidence="1">
    <location>
        <begin position="318"/>
        <end position="328"/>
    </location>
</feature>
<feature type="compositionally biased region" description="Low complexity" evidence="1">
    <location>
        <begin position="193"/>
        <end position="202"/>
    </location>
</feature>
<accession>A0A166N7I3</accession>
<evidence type="ECO:0000313" key="2">
    <source>
        <dbReference type="EMBL" id="KZV78842.1"/>
    </source>
</evidence>
<evidence type="ECO:0000256" key="1">
    <source>
        <dbReference type="SAM" id="MobiDB-lite"/>
    </source>
</evidence>
<feature type="region of interest" description="Disordered" evidence="1">
    <location>
        <begin position="309"/>
        <end position="337"/>
    </location>
</feature>
<dbReference type="InParanoid" id="A0A166N7I3"/>
<reference evidence="2 3" key="1">
    <citation type="journal article" date="2016" name="Mol. Biol. Evol.">
        <title>Comparative Genomics of Early-Diverging Mushroom-Forming Fungi Provides Insights into the Origins of Lignocellulose Decay Capabilities.</title>
        <authorList>
            <person name="Nagy L.G."/>
            <person name="Riley R."/>
            <person name="Tritt A."/>
            <person name="Adam C."/>
            <person name="Daum C."/>
            <person name="Floudas D."/>
            <person name="Sun H."/>
            <person name="Yadav J.S."/>
            <person name="Pangilinan J."/>
            <person name="Larsson K.H."/>
            <person name="Matsuura K."/>
            <person name="Barry K."/>
            <person name="Labutti K."/>
            <person name="Kuo R."/>
            <person name="Ohm R.A."/>
            <person name="Bhattacharya S.S."/>
            <person name="Shirouzu T."/>
            <person name="Yoshinaga Y."/>
            <person name="Martin F.M."/>
            <person name="Grigoriev I.V."/>
            <person name="Hibbett D.S."/>
        </authorList>
    </citation>
    <scope>NUCLEOTIDE SEQUENCE [LARGE SCALE GENOMIC DNA]</scope>
    <source>
        <strain evidence="2 3">HHB12029</strain>
    </source>
</reference>
<dbReference type="OrthoDB" id="2930792at2759"/>
<gene>
    <name evidence="2" type="ORF">EXIGLDRAFT_783176</name>
</gene>
<dbReference type="Proteomes" id="UP000077266">
    <property type="component" value="Unassembled WGS sequence"/>
</dbReference>
<name>A0A166N7I3_EXIGL</name>
<evidence type="ECO:0000313" key="3">
    <source>
        <dbReference type="Proteomes" id="UP000077266"/>
    </source>
</evidence>
<keyword evidence="3" id="KW-1185">Reference proteome</keyword>
<feature type="region of interest" description="Disordered" evidence="1">
    <location>
        <begin position="186"/>
        <end position="205"/>
    </location>
</feature>
<protein>
    <submittedName>
        <fullName evidence="2">Uncharacterized protein</fullName>
    </submittedName>
</protein>
<dbReference type="EMBL" id="KV426745">
    <property type="protein sequence ID" value="KZV78842.1"/>
    <property type="molecule type" value="Genomic_DNA"/>
</dbReference>
<dbReference type="STRING" id="1314781.A0A166N7I3"/>
<organism evidence="2 3">
    <name type="scientific">Exidia glandulosa HHB12029</name>
    <dbReference type="NCBI Taxonomy" id="1314781"/>
    <lineage>
        <taxon>Eukaryota</taxon>
        <taxon>Fungi</taxon>
        <taxon>Dikarya</taxon>
        <taxon>Basidiomycota</taxon>
        <taxon>Agaricomycotina</taxon>
        <taxon>Agaricomycetes</taxon>
        <taxon>Auriculariales</taxon>
        <taxon>Exidiaceae</taxon>
        <taxon>Exidia</taxon>
    </lineage>
</organism>
<proteinExistence type="predicted"/>